<feature type="domain" description="TniQ" evidence="2">
    <location>
        <begin position="15"/>
        <end position="81"/>
    </location>
</feature>
<dbReference type="STRING" id="159449.B4N89_45695"/>
<sequence length="380" mass="42400">MTAESNSDDRLRPLPARPRPRSGESTDSYIRRLAHANHLKPSYLRGYLAGPPDYGYGNRPKAERLAVVTGRQQASLERALIDLAPRKPTEPDQPAKPKRRVTLSADKPALFAAIRRDAHAEHLTVTPLAKRNRVHNRTVVQALSSPNPPPRKPRTLQENPALDRVRPALDAILDEYAAKHCGHLPSTRLIWERLLDEYDADVSYATIRRFLSGHPLKNPNGVTSTPGRPAGNFLAATQQTLQAGMVRHYRGMLAAVRQQPAMHGIDGSFATTTAFVLGCDAGSSWGMLTGFHEWLVTRLGKGHDLTWPVLVRHLTPAGWVHPLTPHADIEAVATLFQLLAEFLDQREQPDGLAEIFRTYQSWLNTQSWHHFETPPPNQID</sequence>
<dbReference type="Pfam" id="PF06527">
    <property type="entry name" value="TniQ"/>
    <property type="match status" value="1"/>
</dbReference>
<dbReference type="AlphaFoldDB" id="A0A1T3NIY7"/>
<protein>
    <recommendedName>
        <fullName evidence="2">TniQ domain-containing protein</fullName>
    </recommendedName>
</protein>
<feature type="region of interest" description="Disordered" evidence="1">
    <location>
        <begin position="1"/>
        <end position="28"/>
    </location>
</feature>
<dbReference type="Proteomes" id="UP000190037">
    <property type="component" value="Unassembled WGS sequence"/>
</dbReference>
<organism evidence="3 4">
    <name type="scientific">Embleya scabrispora</name>
    <dbReference type="NCBI Taxonomy" id="159449"/>
    <lineage>
        <taxon>Bacteria</taxon>
        <taxon>Bacillati</taxon>
        <taxon>Actinomycetota</taxon>
        <taxon>Actinomycetes</taxon>
        <taxon>Kitasatosporales</taxon>
        <taxon>Streptomycetaceae</taxon>
        <taxon>Embleya</taxon>
    </lineage>
</organism>
<evidence type="ECO:0000256" key="1">
    <source>
        <dbReference type="SAM" id="MobiDB-lite"/>
    </source>
</evidence>
<dbReference type="InterPro" id="IPR009492">
    <property type="entry name" value="TniQ"/>
</dbReference>
<name>A0A1T3NIY7_9ACTN</name>
<dbReference type="RefSeq" id="WP_078982622.1">
    <property type="nucleotide sequence ID" value="NZ_MWQN01000005.1"/>
</dbReference>
<comment type="caution">
    <text evidence="3">The sequence shown here is derived from an EMBL/GenBank/DDBJ whole genome shotgun (WGS) entry which is preliminary data.</text>
</comment>
<evidence type="ECO:0000313" key="3">
    <source>
        <dbReference type="EMBL" id="OPC76773.1"/>
    </source>
</evidence>
<proteinExistence type="predicted"/>
<keyword evidence="4" id="KW-1185">Reference proteome</keyword>
<dbReference type="EMBL" id="MWQN01000005">
    <property type="protein sequence ID" value="OPC76773.1"/>
    <property type="molecule type" value="Genomic_DNA"/>
</dbReference>
<dbReference type="OrthoDB" id="2065409at2"/>
<reference evidence="3 4" key="1">
    <citation type="submission" date="2017-03" db="EMBL/GenBank/DDBJ databases">
        <title>Draft genome sequence of Streptomyces scabrisporus NF3, endophyte isolated from Amphipterygium adstringens.</title>
        <authorList>
            <person name="Vazquez M."/>
            <person name="Ceapa C.D."/>
            <person name="Rodriguez Luna D."/>
            <person name="Sanchez Esquivel S."/>
        </authorList>
    </citation>
    <scope>NUCLEOTIDE SEQUENCE [LARGE SCALE GENOMIC DNA]</scope>
    <source>
        <strain evidence="3 4">NF3</strain>
    </source>
</reference>
<accession>A0A1T3NIY7</accession>
<evidence type="ECO:0000313" key="4">
    <source>
        <dbReference type="Proteomes" id="UP000190037"/>
    </source>
</evidence>
<evidence type="ECO:0000259" key="2">
    <source>
        <dbReference type="Pfam" id="PF06527"/>
    </source>
</evidence>
<gene>
    <name evidence="3" type="ORF">B4N89_45695</name>
</gene>